<gene>
    <name evidence="2" type="ORF">POL58_22380</name>
</gene>
<dbReference type="PROSITE" id="PS50817">
    <property type="entry name" value="INTEIN_N_TER"/>
    <property type="match status" value="1"/>
</dbReference>
<dbReference type="Gene3D" id="2.170.16.10">
    <property type="entry name" value="Hedgehog/Intein (Hint) domain"/>
    <property type="match status" value="2"/>
</dbReference>
<dbReference type="Proteomes" id="UP001217838">
    <property type="component" value="Unassembled WGS sequence"/>
</dbReference>
<dbReference type="InterPro" id="IPR003587">
    <property type="entry name" value="Hint_dom_N"/>
</dbReference>
<dbReference type="InterPro" id="IPR036844">
    <property type="entry name" value="Hint_dom_sf"/>
</dbReference>
<accession>A0ABT5BBZ2</accession>
<evidence type="ECO:0000259" key="1">
    <source>
        <dbReference type="SMART" id="SM00306"/>
    </source>
</evidence>
<dbReference type="NCBIfam" id="TIGR01443">
    <property type="entry name" value="intein_Cterm"/>
    <property type="match status" value="1"/>
</dbReference>
<dbReference type="CDD" id="cd00081">
    <property type="entry name" value="Hint"/>
    <property type="match status" value="1"/>
</dbReference>
<dbReference type="PROSITE" id="PS50818">
    <property type="entry name" value="INTEIN_C_TER"/>
    <property type="match status" value="1"/>
</dbReference>
<proteinExistence type="predicted"/>
<dbReference type="Pfam" id="PF07591">
    <property type="entry name" value="PT-HINT"/>
    <property type="match status" value="1"/>
</dbReference>
<evidence type="ECO:0000313" key="2">
    <source>
        <dbReference type="EMBL" id="MDC0670521.1"/>
    </source>
</evidence>
<protein>
    <submittedName>
        <fullName evidence="2">Polymorphic toxin-type HINT domain-containing protein</fullName>
    </submittedName>
</protein>
<sequence length="545" mass="58985">MLTTPWIRGFVDGCALDIDVPLVQLAAPLVSMAVVARESEDHNLDPVDCTAPVMIELPREVLATPAPATNREEARIRVRIEPPRVACEKNYALGVCLRDQSGRLHAAHDPRFPDSPHPEWPVDETWHDGPRLLTPSGELADPSAVEPDLQLIGADPTTGERVRVELRSLRERRSGAVMEVRLTTGERIEVPPRQELWRVDAATWVRASELAAGDRLFGRDGPLEVRDVQTVKKSYGVDITDVSAPDTYFLGRLLVRDGRPTRGEPTPLAASEDPTRHTDVELVAASQSYDCALSTLLTVHAWPAGAESIVLLAERHPGPPGARVALQCDSQRAFSSVPRALWDAWHGNPATTDRPLTLALEAGEEGWAAEEPGFTGVIGCSSHVALLACGRAADGTLSPLTSTARWGRSGMTCFATGTPIDTPTGPVAIEALAPGATVLAFDVERGEARNAHVQRLVSRGERPVLQLRLADGRALRVTGEHPLWLPRAGAFRPARDLHVGDRLLGRDGAELRIDSIVPDGTSEVWDLSVDAPDTYFADGILAHNY</sequence>
<comment type="caution">
    <text evidence="2">The sequence shown here is derived from an EMBL/GenBank/DDBJ whole genome shotgun (WGS) entry which is preliminary data.</text>
</comment>
<organism evidence="2 3">
    <name type="scientific">Nannocystis radixulma</name>
    <dbReference type="NCBI Taxonomy" id="2995305"/>
    <lineage>
        <taxon>Bacteria</taxon>
        <taxon>Pseudomonadati</taxon>
        <taxon>Myxococcota</taxon>
        <taxon>Polyangia</taxon>
        <taxon>Nannocystales</taxon>
        <taxon>Nannocystaceae</taxon>
        <taxon>Nannocystis</taxon>
    </lineage>
</organism>
<keyword evidence="3" id="KW-1185">Reference proteome</keyword>
<reference evidence="2 3" key="1">
    <citation type="submission" date="2022-11" db="EMBL/GenBank/DDBJ databases">
        <title>Minimal conservation of predation-associated metabolite biosynthetic gene clusters underscores biosynthetic potential of Myxococcota including descriptions for ten novel species: Archangium lansinium sp. nov., Myxococcus landrumus sp. nov., Nannocystis bai.</title>
        <authorList>
            <person name="Ahearne A."/>
            <person name="Stevens C."/>
            <person name="Dowd S."/>
        </authorList>
    </citation>
    <scope>NUCLEOTIDE SEQUENCE [LARGE SCALE GENOMIC DNA]</scope>
    <source>
        <strain evidence="2 3">NCELM</strain>
    </source>
</reference>
<feature type="domain" description="Hint" evidence="1">
    <location>
        <begin position="411"/>
        <end position="507"/>
    </location>
</feature>
<evidence type="ECO:0000313" key="3">
    <source>
        <dbReference type="Proteomes" id="UP001217838"/>
    </source>
</evidence>
<dbReference type="SUPFAM" id="SSF51294">
    <property type="entry name" value="Hedgehog/intein (Hint) domain"/>
    <property type="match status" value="2"/>
</dbReference>
<dbReference type="InterPro" id="IPR030934">
    <property type="entry name" value="Intein_C"/>
</dbReference>
<dbReference type="SMART" id="SM00306">
    <property type="entry name" value="HintN"/>
    <property type="match status" value="1"/>
</dbReference>
<dbReference type="InterPro" id="IPR006141">
    <property type="entry name" value="Intein_N"/>
</dbReference>
<dbReference type="EMBL" id="JAQNDN010000013">
    <property type="protein sequence ID" value="MDC0670521.1"/>
    <property type="molecule type" value="Genomic_DNA"/>
</dbReference>
<name>A0ABT5BBZ2_9BACT</name>